<dbReference type="RefSeq" id="WP_110141012.1">
    <property type="nucleotide sequence ID" value="NZ_QHJG01000001.1"/>
</dbReference>
<dbReference type="NCBIfam" id="TIGR04408">
    <property type="entry name" value="LptG_lptG"/>
    <property type="match status" value="1"/>
</dbReference>
<keyword evidence="5 9" id="KW-0812">Transmembrane</keyword>
<evidence type="ECO:0000256" key="6">
    <source>
        <dbReference type="ARBA" id="ARBA00022989"/>
    </source>
</evidence>
<dbReference type="PANTHER" id="PTHR33529:SF2">
    <property type="entry name" value="LIPOPOLYSACCHARIDE EXPORT SYSTEM PERMEASE PROTEIN LPTG"/>
    <property type="match status" value="1"/>
</dbReference>
<dbReference type="GO" id="GO:0055085">
    <property type="term" value="P:transmembrane transport"/>
    <property type="evidence" value="ECO:0007669"/>
    <property type="project" value="InterPro"/>
</dbReference>
<feature type="transmembrane region" description="Helical" evidence="9">
    <location>
        <begin position="276"/>
        <end position="294"/>
    </location>
</feature>
<accession>A0A317U8P2</accession>
<evidence type="ECO:0000256" key="4">
    <source>
        <dbReference type="ARBA" id="ARBA00022475"/>
    </source>
</evidence>
<dbReference type="AlphaFoldDB" id="A0A317U8P2"/>
<dbReference type="Proteomes" id="UP000287374">
    <property type="component" value="Unassembled WGS sequence"/>
</dbReference>
<comment type="function">
    <text evidence="1">Part of the ABC transporter complex LptBFG involved in the translocation of lipopolysaccharide (LPS) from the inner membrane to the outer membrane.</text>
</comment>
<sequence length="357" mass="40050">MSMKILDRYIAKTVLGSIALVTLMLVGLEIFILFVGEISDLGRVDYGIAQATFFILLQMPYQVYLFFPMASLLGSLIGLGILANNSELVVMRASGMSIGQITWAVLKASLVLIVIVTALGETLVPYLSHYGNDYKSAAISGGQTLRTTKGGFWMRYGNDFISVGVIRSNNVLNNIYQFHFDVHHHLKMSRFIREAKYTPTGWVAYNVQQTDFSADKITARTIASLPWEVPVKPKILMISSSDPDEMTLKELNRYIREQKRNHQNVHNYQFAFLQRIIQPLTTMVMMILSIPFIFGPLRSSTMGSKLLVGAAVGFSFHILSRFFGPLSTVFQLPPELAALGPTFIFALLGLYLMRRVR</sequence>
<feature type="transmembrane region" description="Helical" evidence="9">
    <location>
        <begin position="12"/>
        <end position="35"/>
    </location>
</feature>
<feature type="transmembrane region" description="Helical" evidence="9">
    <location>
        <begin position="336"/>
        <end position="353"/>
    </location>
</feature>
<comment type="similarity">
    <text evidence="3">Belongs to the LptF/LptG family.</text>
</comment>
<evidence type="ECO:0000256" key="3">
    <source>
        <dbReference type="ARBA" id="ARBA00007725"/>
    </source>
</evidence>
<dbReference type="Pfam" id="PF03739">
    <property type="entry name" value="LptF_LptG"/>
    <property type="match status" value="1"/>
</dbReference>
<comment type="caution">
    <text evidence="10">The sequence shown here is derived from an EMBL/GenBank/DDBJ whole genome shotgun (WGS) entry which is preliminary data.</text>
</comment>
<dbReference type="PANTHER" id="PTHR33529">
    <property type="entry name" value="SLR0882 PROTEIN-RELATED"/>
    <property type="match status" value="1"/>
</dbReference>
<feature type="transmembrane region" description="Helical" evidence="9">
    <location>
        <begin position="306"/>
        <end position="324"/>
    </location>
</feature>
<dbReference type="OrthoDB" id="9776227at2"/>
<dbReference type="InterPro" id="IPR005495">
    <property type="entry name" value="LptG/LptF_permease"/>
</dbReference>
<comment type="subcellular location">
    <subcellularLocation>
        <location evidence="2">Cell membrane</location>
        <topology evidence="2">Multi-pass membrane protein</topology>
    </subcellularLocation>
</comment>
<evidence type="ECO:0000313" key="12">
    <source>
        <dbReference type="Proteomes" id="UP000247152"/>
    </source>
</evidence>
<evidence type="ECO:0000256" key="1">
    <source>
        <dbReference type="ARBA" id="ARBA00002265"/>
    </source>
</evidence>
<proteinExistence type="inferred from homology"/>
<name>A0A317U8P2_9GAMM</name>
<dbReference type="GO" id="GO:0043190">
    <property type="term" value="C:ATP-binding cassette (ABC) transporter complex"/>
    <property type="evidence" value="ECO:0007669"/>
    <property type="project" value="InterPro"/>
</dbReference>
<reference evidence="11 13" key="2">
    <citation type="submission" date="2018-12" db="EMBL/GenBank/DDBJ databases">
        <title>Legionella sp,whole genome shotgun sequence.</title>
        <authorList>
            <person name="Wu H."/>
        </authorList>
    </citation>
    <scope>NUCLEOTIDE SEQUENCE [LARGE SCALE GENOMIC DNA]</scope>
    <source>
        <strain evidence="13">km489</strain>
        <strain evidence="11">Km489</strain>
    </source>
</reference>
<comment type="subunit">
    <text evidence="8">Component of the lipopolysaccharide transport and assembly complex. The LptBFG transporter is composed of two ATP-binding proteins (LptB) and two transmembrane proteins (LptF and LptG).</text>
</comment>
<evidence type="ECO:0000313" key="10">
    <source>
        <dbReference type="EMBL" id="PWY57558.1"/>
    </source>
</evidence>
<evidence type="ECO:0000256" key="7">
    <source>
        <dbReference type="ARBA" id="ARBA00023136"/>
    </source>
</evidence>
<protein>
    <submittedName>
        <fullName evidence="10">LPS export ABC transporter permease LptG</fullName>
    </submittedName>
</protein>
<dbReference type="EMBL" id="RZGX01000002">
    <property type="protein sequence ID" value="RUR25975.1"/>
    <property type="molecule type" value="Genomic_DNA"/>
</dbReference>
<dbReference type="Proteomes" id="UP000247152">
    <property type="component" value="Unassembled WGS sequence"/>
</dbReference>
<dbReference type="EMBL" id="QHJG01000001">
    <property type="protein sequence ID" value="PWY57558.1"/>
    <property type="molecule type" value="Genomic_DNA"/>
</dbReference>
<keyword evidence="13" id="KW-1185">Reference proteome</keyword>
<feature type="transmembrane region" description="Helical" evidence="9">
    <location>
        <begin position="104"/>
        <end position="127"/>
    </location>
</feature>
<evidence type="ECO:0000256" key="2">
    <source>
        <dbReference type="ARBA" id="ARBA00004651"/>
    </source>
</evidence>
<gene>
    <name evidence="10" type="primary">lptG</name>
    <name evidence="10" type="ORF">DGG96_00200</name>
    <name evidence="11" type="ORF">ELY20_02190</name>
</gene>
<reference evidence="10 12" key="1">
    <citation type="submission" date="2018-05" db="EMBL/GenBank/DDBJ databases">
        <title>Legionella qingyii sp.nov., whole genome shotgun sequence.</title>
        <authorList>
            <person name="Wu H."/>
            <person name="Zhu Q."/>
            <person name="Hu C."/>
        </authorList>
    </citation>
    <scope>NUCLEOTIDE SEQUENCE [LARGE SCALE GENOMIC DNA]</scope>
    <source>
        <strain evidence="10 12">HEB18</strain>
    </source>
</reference>
<keyword evidence="7 9" id="KW-0472">Membrane</keyword>
<keyword evidence="6 9" id="KW-1133">Transmembrane helix</keyword>
<dbReference type="InterPro" id="IPR030923">
    <property type="entry name" value="LptG"/>
</dbReference>
<keyword evidence="4" id="KW-1003">Cell membrane</keyword>
<evidence type="ECO:0000256" key="9">
    <source>
        <dbReference type="SAM" id="Phobius"/>
    </source>
</evidence>
<organism evidence="10 12">
    <name type="scientific">Legionella qingyii</name>
    <dbReference type="NCBI Taxonomy" id="2184757"/>
    <lineage>
        <taxon>Bacteria</taxon>
        <taxon>Pseudomonadati</taxon>
        <taxon>Pseudomonadota</taxon>
        <taxon>Gammaproteobacteria</taxon>
        <taxon>Legionellales</taxon>
        <taxon>Legionellaceae</taxon>
        <taxon>Legionella</taxon>
    </lineage>
</organism>
<dbReference type="GO" id="GO:0015920">
    <property type="term" value="P:lipopolysaccharide transport"/>
    <property type="evidence" value="ECO:0007669"/>
    <property type="project" value="TreeGrafter"/>
</dbReference>
<evidence type="ECO:0000313" key="13">
    <source>
        <dbReference type="Proteomes" id="UP000287374"/>
    </source>
</evidence>
<evidence type="ECO:0000256" key="5">
    <source>
        <dbReference type="ARBA" id="ARBA00022692"/>
    </source>
</evidence>
<evidence type="ECO:0000313" key="11">
    <source>
        <dbReference type="EMBL" id="RUR25975.1"/>
    </source>
</evidence>
<evidence type="ECO:0000256" key="8">
    <source>
        <dbReference type="ARBA" id="ARBA00026081"/>
    </source>
</evidence>
<feature type="transmembrane region" description="Helical" evidence="9">
    <location>
        <begin position="63"/>
        <end position="83"/>
    </location>
</feature>